<dbReference type="AlphaFoldDB" id="F8L1J5"/>
<evidence type="ECO:0000313" key="2">
    <source>
        <dbReference type="Proteomes" id="UP000000495"/>
    </source>
</evidence>
<dbReference type="RefSeq" id="WP_006342654.1">
    <property type="nucleotide sequence ID" value="NC_015702.1"/>
</dbReference>
<dbReference type="KEGG" id="puv:PUV_21870"/>
<dbReference type="OrthoDB" id="7432673at2"/>
<keyword evidence="2" id="KW-1185">Reference proteome</keyword>
<dbReference type="EMBL" id="FR872580">
    <property type="protein sequence ID" value="CCB87137.1"/>
    <property type="molecule type" value="Genomic_DNA"/>
</dbReference>
<dbReference type="eggNOG" id="ENOG50335XC">
    <property type="taxonomic scope" value="Bacteria"/>
</dbReference>
<dbReference type="HOGENOM" id="CLU_1271276_0_0_0"/>
<sequence>MDKKIMPQIASERNLTAEEKKTISISKRKKQKPESIFCSSECEDKVLDIVFDKNLPHNDAVDLFEARLTSATGHLDRNLGIRLLVKGTEALPKENHVNIAESLDEFAKAMQVFSPEDEYEGQLIAQLIVLHENALEFLNRASRTDRIDFTNIYLNGASKLLARHHETLDMLLKYRRKGEQRVSVEHVHVYNGGKAIVGNVDSGGVNTKFEEGPHAKV</sequence>
<dbReference type="Proteomes" id="UP000000495">
    <property type="component" value="Chromosome"/>
</dbReference>
<proteinExistence type="predicted"/>
<name>F8L1J5_PARAV</name>
<accession>F8L1J5</accession>
<gene>
    <name evidence="1" type="ordered locus">PUV_21870</name>
</gene>
<protein>
    <submittedName>
        <fullName evidence="1">Uncharacterized protein</fullName>
    </submittedName>
</protein>
<organism evidence="1 2">
    <name type="scientific">Parachlamydia acanthamoebae (strain UV7)</name>
    <dbReference type="NCBI Taxonomy" id="765952"/>
    <lineage>
        <taxon>Bacteria</taxon>
        <taxon>Pseudomonadati</taxon>
        <taxon>Chlamydiota</taxon>
        <taxon>Chlamydiia</taxon>
        <taxon>Parachlamydiales</taxon>
        <taxon>Parachlamydiaceae</taxon>
        <taxon>Parachlamydia</taxon>
    </lineage>
</organism>
<reference key="1">
    <citation type="journal article" date="2011" name="Mol. Biol. Evol.">
        <title>Unity in variety -- the pan-genome of the Chlamydiae.</title>
        <authorList>
            <person name="Collingro A."/>
            <person name="Tischler P."/>
            <person name="Weinmaier T."/>
            <person name="Penz T."/>
            <person name="Heinz E."/>
            <person name="Brunham R.C."/>
            <person name="Read T.D."/>
            <person name="Bavoil P.M."/>
            <person name="Sachse K."/>
            <person name="Kahane S."/>
            <person name="Friedman M.G."/>
            <person name="Rattei T."/>
            <person name="Myers G.S.A."/>
            <person name="Horn M."/>
        </authorList>
    </citation>
    <scope>NUCLEOTIDE SEQUENCE</scope>
    <source>
        <strain>UV7</strain>
    </source>
</reference>
<dbReference type="STRING" id="765952.PUV_21870"/>
<reference evidence="1 2" key="2">
    <citation type="journal article" date="2011" name="Mol. Biol. Evol.">
        <title>Unity in variety--the pan-genome of the Chlamydiae.</title>
        <authorList>
            <person name="Collingro A."/>
            <person name="Tischler P."/>
            <person name="Weinmaier T."/>
            <person name="Penz T."/>
            <person name="Heinz E."/>
            <person name="Brunham R.C."/>
            <person name="Read T.D."/>
            <person name="Bavoil P.M."/>
            <person name="Sachse K."/>
            <person name="Kahane S."/>
            <person name="Friedman M.G."/>
            <person name="Rattei T."/>
            <person name="Myers G.S."/>
            <person name="Horn M."/>
        </authorList>
    </citation>
    <scope>NUCLEOTIDE SEQUENCE [LARGE SCALE GENOMIC DNA]</scope>
    <source>
        <strain evidence="2">UV7</strain>
    </source>
</reference>
<evidence type="ECO:0000313" key="1">
    <source>
        <dbReference type="EMBL" id="CCB87137.1"/>
    </source>
</evidence>